<name>A0A2A9M950_BESBE</name>
<dbReference type="GeneID" id="40307149"/>
<protein>
    <submittedName>
        <fullName evidence="2">Uncharacterized protein</fullName>
    </submittedName>
</protein>
<dbReference type="AlphaFoldDB" id="A0A2A9M950"/>
<organism evidence="2 3">
    <name type="scientific">Besnoitia besnoiti</name>
    <name type="common">Apicomplexan protozoan</name>
    <dbReference type="NCBI Taxonomy" id="94643"/>
    <lineage>
        <taxon>Eukaryota</taxon>
        <taxon>Sar</taxon>
        <taxon>Alveolata</taxon>
        <taxon>Apicomplexa</taxon>
        <taxon>Conoidasida</taxon>
        <taxon>Coccidia</taxon>
        <taxon>Eucoccidiorida</taxon>
        <taxon>Eimeriorina</taxon>
        <taxon>Sarcocystidae</taxon>
        <taxon>Besnoitia</taxon>
    </lineage>
</organism>
<feature type="compositionally biased region" description="Low complexity" evidence="1">
    <location>
        <begin position="136"/>
        <end position="152"/>
    </location>
</feature>
<keyword evidence="3" id="KW-1185">Reference proteome</keyword>
<evidence type="ECO:0000313" key="2">
    <source>
        <dbReference type="EMBL" id="PFH32147.1"/>
    </source>
</evidence>
<dbReference type="OrthoDB" id="330062at2759"/>
<sequence>MRLPLALSLTPAPTTSPLLFAAALRLVLLARRAGSGLASAGMVPAGGSEQPLYSYGRSRSDTNWSISPTPSPHVRLTTGLESQHMQNGNSGARSAHWVGTHVAGPSLLYRDAVDPTEGVHSRDGYGVGAWQAYPPSGTSSSSALESSKTQESYSETESQQAMLRADPAHSPLVHPERVSLAADAHGVSGTQFLKRHDAPLPPDTGSREMWHDALISQSQSHESSYERAKPQMDRPFTWNQPSSSPTEFRAFPSGGVVTRPVTAAGPSLLAPTDARGSPINPFSVAQFMVNKLIQQDERFVQDLLARHGPDLSDVSPGDVVHALASSDTTLSRLSHFTRKHFGPTLEMLKDAHKTLVETHWSTGGLRDEGTELSDPETAAVQLVRFIRSDPLLHTLSDIVVNRVFPDVEAFVEADAGDNPAALPAFATH</sequence>
<reference evidence="2 3" key="1">
    <citation type="submission" date="2017-09" db="EMBL/GenBank/DDBJ databases">
        <title>Genome sequencing of Besnoitia besnoiti strain Bb-Ger1.</title>
        <authorList>
            <person name="Schares G."/>
            <person name="Venepally P."/>
            <person name="Lorenzi H.A."/>
        </authorList>
    </citation>
    <scope>NUCLEOTIDE SEQUENCE [LARGE SCALE GENOMIC DNA]</scope>
    <source>
        <strain evidence="2 3">Bb-Ger1</strain>
    </source>
</reference>
<evidence type="ECO:0000313" key="3">
    <source>
        <dbReference type="Proteomes" id="UP000224006"/>
    </source>
</evidence>
<dbReference type="VEuPathDB" id="ToxoDB:BESB_020880"/>
<dbReference type="EMBL" id="NWUJ01000012">
    <property type="protein sequence ID" value="PFH32147.1"/>
    <property type="molecule type" value="Genomic_DNA"/>
</dbReference>
<dbReference type="KEGG" id="bbes:BESB_020880"/>
<dbReference type="Proteomes" id="UP000224006">
    <property type="component" value="Chromosome XI"/>
</dbReference>
<gene>
    <name evidence="2" type="ORF">BESB_020880</name>
</gene>
<feature type="region of interest" description="Disordered" evidence="1">
    <location>
        <begin position="135"/>
        <end position="164"/>
    </location>
</feature>
<evidence type="ECO:0000256" key="1">
    <source>
        <dbReference type="SAM" id="MobiDB-lite"/>
    </source>
</evidence>
<dbReference type="RefSeq" id="XP_029216156.1">
    <property type="nucleotide sequence ID" value="XM_029360797.1"/>
</dbReference>
<proteinExistence type="predicted"/>
<comment type="caution">
    <text evidence="2">The sequence shown here is derived from an EMBL/GenBank/DDBJ whole genome shotgun (WGS) entry which is preliminary data.</text>
</comment>
<accession>A0A2A9M950</accession>